<dbReference type="EMBL" id="BSXU01009320">
    <property type="protein sequence ID" value="GME68719.1"/>
    <property type="molecule type" value="Genomic_DNA"/>
</dbReference>
<evidence type="ECO:0000313" key="8">
    <source>
        <dbReference type="EMBL" id="GME68719.1"/>
    </source>
</evidence>
<comment type="similarity">
    <text evidence="3">Belongs to the INCENP family.</text>
</comment>
<evidence type="ECO:0000256" key="4">
    <source>
        <dbReference type="ARBA" id="ARBA00022490"/>
    </source>
</evidence>
<evidence type="ECO:0000259" key="7">
    <source>
        <dbReference type="Pfam" id="PF03941"/>
    </source>
</evidence>
<keyword evidence="9" id="KW-1185">Reference proteome</keyword>
<keyword evidence="6" id="KW-0539">Nucleus</keyword>
<evidence type="ECO:0000256" key="2">
    <source>
        <dbReference type="ARBA" id="ARBA00004186"/>
    </source>
</evidence>
<proteinExistence type="inferred from homology"/>
<keyword evidence="4" id="KW-0963">Cytoplasm</keyword>
<comment type="subcellular location">
    <subcellularLocation>
        <location evidence="2">Cytoplasm</location>
        <location evidence="2">Cytoskeleton</location>
        <location evidence="2">Spindle</location>
    </subcellularLocation>
    <subcellularLocation>
        <location evidence="1">Nucleus</location>
    </subcellularLocation>
</comment>
<comment type="caution">
    <text evidence="8">The sequence shown here is derived from an EMBL/GenBank/DDBJ whole genome shotgun (WGS) entry which is preliminary data.</text>
</comment>
<dbReference type="InterPro" id="IPR005635">
    <property type="entry name" value="Inner_centromere_prot_ARK-bd"/>
</dbReference>
<reference evidence="8" key="1">
    <citation type="submission" date="2023-04" db="EMBL/GenBank/DDBJ databases">
        <title>Ambrosiozyma monospora NBRC 1965.</title>
        <authorList>
            <person name="Ichikawa N."/>
            <person name="Sato H."/>
            <person name="Tonouchi N."/>
        </authorList>
    </citation>
    <scope>NUCLEOTIDE SEQUENCE</scope>
    <source>
        <strain evidence="8">NBRC 1965</strain>
    </source>
</reference>
<evidence type="ECO:0000313" key="9">
    <source>
        <dbReference type="Proteomes" id="UP001165063"/>
    </source>
</evidence>
<evidence type="ECO:0000256" key="1">
    <source>
        <dbReference type="ARBA" id="ARBA00004123"/>
    </source>
</evidence>
<evidence type="ECO:0000256" key="5">
    <source>
        <dbReference type="ARBA" id="ARBA00023212"/>
    </source>
</evidence>
<dbReference type="OrthoDB" id="3990851at2759"/>
<accession>A0A9W6SYI0</accession>
<name>A0A9W6SYI0_AMBMO</name>
<evidence type="ECO:0000256" key="3">
    <source>
        <dbReference type="ARBA" id="ARBA00010042"/>
    </source>
</evidence>
<dbReference type="GO" id="GO:0005634">
    <property type="term" value="C:nucleus"/>
    <property type="evidence" value="ECO:0007669"/>
    <property type="project" value="UniProtKB-SubCell"/>
</dbReference>
<sequence>MKSPRKPLMSSNRQIPPIVAESKILSNLFSHSKLFTSDKSKKDISEKMKLPLTEQSLKPFSIPFMKPSGELLFTENSTINSSNNALTSATIKVGSKRKFSSENPFGSKKHQSVKSGLKEIAVNHNKLNVHQQHPHQLKPSKCLTTSLAPSSASAYDSHKSNKKSLQVSKSLNTNNILPDKIPEITSDNEEEDASKLADWGSKSKITELLVKQRHTNPDDVFGMLRKVDVNRIFQKKYLSDFNIDFQESDKLTLKECEDYNKQNGYTG</sequence>
<dbReference type="Proteomes" id="UP001165063">
    <property type="component" value="Unassembled WGS sequence"/>
</dbReference>
<keyword evidence="5" id="KW-0206">Cytoskeleton</keyword>
<feature type="domain" description="Inner centromere protein ARK-binding" evidence="7">
    <location>
        <begin position="183"/>
        <end position="233"/>
    </location>
</feature>
<evidence type="ECO:0000256" key="6">
    <source>
        <dbReference type="ARBA" id="ARBA00023242"/>
    </source>
</evidence>
<protein>
    <submittedName>
        <fullName evidence="8">Unnamed protein product</fullName>
    </submittedName>
</protein>
<organism evidence="8 9">
    <name type="scientific">Ambrosiozyma monospora</name>
    <name type="common">Yeast</name>
    <name type="synonym">Endomycopsis monosporus</name>
    <dbReference type="NCBI Taxonomy" id="43982"/>
    <lineage>
        <taxon>Eukaryota</taxon>
        <taxon>Fungi</taxon>
        <taxon>Dikarya</taxon>
        <taxon>Ascomycota</taxon>
        <taxon>Saccharomycotina</taxon>
        <taxon>Pichiomycetes</taxon>
        <taxon>Pichiales</taxon>
        <taxon>Pichiaceae</taxon>
        <taxon>Ambrosiozyma</taxon>
    </lineage>
</organism>
<gene>
    <name evidence="8" type="ORF">Amon01_000906000</name>
</gene>
<dbReference type="Pfam" id="PF03941">
    <property type="entry name" value="INCENP_ARK-bind"/>
    <property type="match status" value="1"/>
</dbReference>
<dbReference type="GO" id="GO:0005819">
    <property type="term" value="C:spindle"/>
    <property type="evidence" value="ECO:0007669"/>
    <property type="project" value="UniProtKB-SubCell"/>
</dbReference>
<dbReference type="AlphaFoldDB" id="A0A9W6SYI0"/>